<name>A0A6I8V4U0_DROPS</name>
<dbReference type="OMA" id="YLRAWLY"/>
<dbReference type="InParanoid" id="A0A6I8V4U0"/>
<dbReference type="GO" id="GO:0070286">
    <property type="term" value="P:axonemal dynein complex assembly"/>
    <property type="evidence" value="ECO:0007669"/>
    <property type="project" value="TreeGrafter"/>
</dbReference>
<keyword evidence="2" id="KW-1185">Reference proteome</keyword>
<dbReference type="SUPFAM" id="SSF48452">
    <property type="entry name" value="TPR-like"/>
    <property type="match status" value="1"/>
</dbReference>
<dbReference type="GO" id="GO:0005813">
    <property type="term" value="C:centrosome"/>
    <property type="evidence" value="ECO:0007669"/>
    <property type="project" value="TreeGrafter"/>
</dbReference>
<dbReference type="AlphaFoldDB" id="A0A6I8V4U0"/>
<sequence length="246" mass="29041">MPHTHGGISDKKTEPEVPPDYAIYQHPQTDEVFLHSPSLVDDVLQFMETIGDASKNEASAATKEKKNYSEKLTDDNFMVTSRLIFGASYKRSRSKTKVTANTNTFTFMRQVDQDLKSRQQARIERERVAENFRRLGNHEYRKENYELAAQHYTRGLATINDTPVLYVNRALCYLKRREFKRAIMDCDYILTYLDEKYLRAWLYKAAGHKRLNDEEQYQRSVYMAKRSNHTEYEAIDNFLDKMRSYL</sequence>
<dbReference type="Proteomes" id="UP000001819">
    <property type="component" value="Chromosome 2"/>
</dbReference>
<feature type="region of interest" description="Disordered" evidence="1">
    <location>
        <begin position="1"/>
        <end position="21"/>
    </location>
</feature>
<evidence type="ECO:0000313" key="2">
    <source>
        <dbReference type="Proteomes" id="UP000001819"/>
    </source>
</evidence>
<dbReference type="PANTHER" id="PTHR46540:SF1">
    <property type="entry name" value="TETRATRICOPEPTIDE REPEAT PROTEIN 12"/>
    <property type="match status" value="1"/>
</dbReference>
<evidence type="ECO:0000313" key="3">
    <source>
        <dbReference type="RefSeq" id="XP_002138101.1"/>
    </source>
</evidence>
<dbReference type="GeneID" id="6898008"/>
<protein>
    <submittedName>
        <fullName evidence="3">Tetratricopeptide repeat protein 12</fullName>
    </submittedName>
</protein>
<reference evidence="3" key="2">
    <citation type="submission" date="2025-08" db="UniProtKB">
        <authorList>
            <consortium name="RefSeq"/>
        </authorList>
    </citation>
    <scope>IDENTIFICATION</scope>
    <source>
        <strain evidence="3">MV-25-SWS-2005</strain>
        <tissue evidence="3">Whole body</tissue>
    </source>
</reference>
<dbReference type="Gene3D" id="1.25.40.10">
    <property type="entry name" value="Tetratricopeptide repeat domain"/>
    <property type="match status" value="1"/>
</dbReference>
<dbReference type="GO" id="GO:0007288">
    <property type="term" value="P:sperm axoneme assembly"/>
    <property type="evidence" value="ECO:0007669"/>
    <property type="project" value="TreeGrafter"/>
</dbReference>
<dbReference type="InterPro" id="IPR011990">
    <property type="entry name" value="TPR-like_helical_dom_sf"/>
</dbReference>
<dbReference type="GO" id="GO:0005737">
    <property type="term" value="C:cytoplasm"/>
    <property type="evidence" value="ECO:0007669"/>
    <property type="project" value="TreeGrafter"/>
</dbReference>
<dbReference type="PANTHER" id="PTHR46540">
    <property type="entry name" value="TETRATRICOPEPTIDE REPEAT PROTEIN 12"/>
    <property type="match status" value="1"/>
</dbReference>
<gene>
    <name evidence="3" type="primary">LOC6898008</name>
</gene>
<dbReference type="KEGG" id="dpo:6898008"/>
<accession>A0A6I8V4U0</accession>
<reference evidence="2" key="1">
    <citation type="submission" date="2024-06" db="UniProtKB">
        <authorList>
            <consortium name="RefSeq"/>
        </authorList>
    </citation>
    <scope>NUCLEOTIDE SEQUENCE [LARGE SCALE GENOMIC DNA]</scope>
    <source>
        <strain evidence="2">MV2-25</strain>
    </source>
</reference>
<dbReference type="Bgee" id="FBgn0248957">
    <property type="expression patterns" value="Expressed in male reproductive system and 1 other cell type or tissue"/>
</dbReference>
<dbReference type="InterPro" id="IPR043195">
    <property type="entry name" value="TTC12"/>
</dbReference>
<dbReference type="FunCoup" id="A0A6I8V4U0">
    <property type="interactions" value="2"/>
</dbReference>
<dbReference type="RefSeq" id="XP_002138101.1">
    <property type="nucleotide sequence ID" value="XM_002138065.3"/>
</dbReference>
<organism evidence="2 3">
    <name type="scientific">Drosophila pseudoobscura pseudoobscura</name>
    <name type="common">Fruit fly</name>
    <dbReference type="NCBI Taxonomy" id="46245"/>
    <lineage>
        <taxon>Eukaryota</taxon>
        <taxon>Metazoa</taxon>
        <taxon>Ecdysozoa</taxon>
        <taxon>Arthropoda</taxon>
        <taxon>Hexapoda</taxon>
        <taxon>Insecta</taxon>
        <taxon>Pterygota</taxon>
        <taxon>Neoptera</taxon>
        <taxon>Endopterygota</taxon>
        <taxon>Diptera</taxon>
        <taxon>Brachycera</taxon>
        <taxon>Muscomorpha</taxon>
        <taxon>Ephydroidea</taxon>
        <taxon>Drosophilidae</taxon>
        <taxon>Drosophila</taxon>
        <taxon>Sophophora</taxon>
    </lineage>
</organism>
<evidence type="ECO:0000256" key="1">
    <source>
        <dbReference type="SAM" id="MobiDB-lite"/>
    </source>
</evidence>
<proteinExistence type="predicted"/>